<sequence>MHSLPSPAVSLSLAASNDTQTSRKRQRSHSMESDTSSSSVKRSASEGPASGNGLPSPESPALSTPVISHQASDIDEYMAEQGESDSFDTTTPNLPASSQTHNYAMINMSPLDKVAFIKQQRGRSMVIGETWYLIARPWYKRWSIACEGIIDKDGKVEEKDLGPVDNTPLLDKDGNVVSSLLEGVDVEFVPQHAWDALVTWYGEPSHSLPRTVIARGILHEPVLELRPPRLKALLLQDTPSEKPIGPPHPYVTMSTTGSVKELSTALVKAVSIRTNAAYRIWKVEPGDFDGLQYPAAKLAQDGAVLLDDNDQSLEDACIEPDDPFVIEFQENGNWIVDASRIPKSNASSSLASPNGVPPPLFSSDDDFFSRLGNKLPSAQASQSTPSPGASSSVNGTSIKPAKSQFNSAKSALSAPFQSLKSSKKAVQDPGTLGLGNMGNTCFMNSALQCLAHLEELTDYFISGVYQDELNPDNPLGMHGAIAEAFGSLLQRIWATNSPSTSYSPREFKQQLQRFAPQFSGYQQHDSQELVAFLLDGLHEDLNRVLKKPYVEKPDWEGGGDLELAQLAQKSWEGYMQRNDSVIVDLFQGQYQSTLVCPECQKVSITFDPFMYLTLPLPVQKKWRHTVFYVPWDISKPHVRVPVEIGRDASFKELRILLGRWMGTKPENLLTLEIFSNRFYRILMTAFSAVKCQNNDVIVCFELRCNSRQGRSYKAQNDDPFIFPVILTDVPPIRPAYNYNRGPTMFGYPFIVVIDQEQAKSLDAIYEAVVLRLQRWTVNARDLFKWQVGSSASTEHIPIHITSIPPIDNLTEITENGEILAVEEPAIEEGDITDQKNIVIQEGDLAMDTSADDIPHIVGPKKDIFNLLLQINYKDYGAGFGAYGSSSQRNESWETRIDNVEEGTPLLREGDAFFCEFDENMKAYYFGDDHSRWEHARWDQWEEFTHHEYTDAKQAAADQKLKGISLNDCLAEFTKEEQLGEDDLWYCPQCKKHQQATKKFDLWKAPDILVVHLKRFSNSRALRDKIDTFVDFPIQGLHLEHMIGERKIATKLAESGVDTRELGLDDLDEPLTYDLFAVDEHLGGLGGGHYRAYALNHITDKWYHFDDSYVTPARSTEAVNANAYLLFYRRRSSKPLGGKSHEKIQQATAQSPSPSPGLDSVSVQMDNRLPTPPSESGPSSKESPLRLSNSGWLTPQSKSKSSPSSSPPPLDDIEPPTFEESGYDDILQTSLDPLSVASHQFDFPDPSYKTSPTSSNEAELDEDDEDDDHDSDRTSPHTTYRGRSPSLSDTPLDESRERTSSPDWRDDGSDVLSTSSPGSNMNPFSDENEQQYIAQTDKDSDDIPSSVEP</sequence>
<dbReference type="InterPro" id="IPR035927">
    <property type="entry name" value="DUSP-like_sf"/>
</dbReference>
<comment type="catalytic activity">
    <reaction evidence="1">
        <text>Thiol-dependent hydrolysis of ester, thioester, amide, peptide and isopeptide bonds formed by the C-terminal Gly of ubiquitin (a 76-residue protein attached to proteins as an intracellular targeting signal).</text>
        <dbReference type="EC" id="3.4.19.12"/>
    </reaction>
</comment>
<dbReference type="EC" id="3.4.19.12" evidence="3"/>
<evidence type="ECO:0000259" key="10">
    <source>
        <dbReference type="PROSITE" id="PS51283"/>
    </source>
</evidence>
<reference evidence="11" key="1">
    <citation type="submission" date="2011-04" db="EMBL/GenBank/DDBJ databases">
        <title>Evolution of plant cell wall degrading machinery underlies the functional diversity of forest fungi.</title>
        <authorList>
            <consortium name="US DOE Joint Genome Institute (JGI-PGF)"/>
            <person name="Eastwood D.C."/>
            <person name="Floudas D."/>
            <person name="Binder M."/>
            <person name="Majcherczyk A."/>
            <person name="Schneider P."/>
            <person name="Aerts A."/>
            <person name="Asiegbu F.O."/>
            <person name="Baker S.E."/>
            <person name="Barry K."/>
            <person name="Bendiksby M."/>
            <person name="Blumentritt M."/>
            <person name="Coutinho P.M."/>
            <person name="Cullen D."/>
            <person name="Cullen D."/>
            <person name="Gathman A."/>
            <person name="Goodell B."/>
            <person name="Henrissat B."/>
            <person name="Ihrmark K."/>
            <person name="Kauserud H."/>
            <person name="Kohler A."/>
            <person name="LaButti K."/>
            <person name="Lapidus A."/>
            <person name="Lavin J.L."/>
            <person name="Lee Y.-H."/>
            <person name="Lindquist E."/>
            <person name="Lilly W."/>
            <person name="Lucas S."/>
            <person name="Morin E."/>
            <person name="Murat C."/>
            <person name="Oguiza J.A."/>
            <person name="Park J."/>
            <person name="Pisabarro A.G."/>
            <person name="Riley R."/>
            <person name="Rosling A."/>
            <person name="Salamov A."/>
            <person name="Schmidt O."/>
            <person name="Schmutz J."/>
            <person name="Skrede I."/>
            <person name="Stenlid J."/>
            <person name="Wiebenga A."/>
            <person name="Xie X."/>
            <person name="Kues U."/>
            <person name="Hibbett D.S."/>
            <person name="Hoffmeister D."/>
            <person name="Hogberg N."/>
            <person name="Martin F."/>
            <person name="Grigoriev I.V."/>
            <person name="Watkinson S.C."/>
        </authorList>
    </citation>
    <scope>NUCLEOTIDE SEQUENCE</scope>
    <source>
        <strain evidence="11">S7.9</strain>
    </source>
</reference>
<keyword evidence="5" id="KW-0833">Ubl conjugation pathway</keyword>
<evidence type="ECO:0000259" key="9">
    <source>
        <dbReference type="PROSITE" id="PS50235"/>
    </source>
</evidence>
<keyword evidence="6" id="KW-0378">Hydrolase</keyword>
<dbReference type="PROSITE" id="PS00972">
    <property type="entry name" value="USP_1"/>
    <property type="match status" value="1"/>
</dbReference>
<dbReference type="RefSeq" id="XP_007320812.1">
    <property type="nucleotide sequence ID" value="XM_007320750.1"/>
</dbReference>
<dbReference type="GO" id="GO:0016579">
    <property type="term" value="P:protein deubiquitination"/>
    <property type="evidence" value="ECO:0007669"/>
    <property type="project" value="InterPro"/>
</dbReference>
<name>F8P426_SERL9</name>
<evidence type="ECO:0000256" key="5">
    <source>
        <dbReference type="ARBA" id="ARBA00022786"/>
    </source>
</evidence>
<keyword evidence="7" id="KW-0788">Thiol protease</keyword>
<dbReference type="HOGENOM" id="CLU_001060_7_1_1"/>
<dbReference type="InterPro" id="IPR018200">
    <property type="entry name" value="USP_CS"/>
</dbReference>
<comment type="similarity">
    <text evidence="2">Belongs to the peptidase C19 family.</text>
</comment>
<dbReference type="InterPro" id="IPR038765">
    <property type="entry name" value="Papain-like_cys_pep_sf"/>
</dbReference>
<dbReference type="GeneID" id="18815345"/>
<evidence type="ECO:0000256" key="1">
    <source>
        <dbReference type="ARBA" id="ARBA00000707"/>
    </source>
</evidence>
<dbReference type="EMBL" id="GL945437">
    <property type="protein sequence ID" value="EGO22274.1"/>
    <property type="molecule type" value="Genomic_DNA"/>
</dbReference>
<dbReference type="OrthoDB" id="292964at2759"/>
<dbReference type="Pfam" id="PF06337">
    <property type="entry name" value="DUSP"/>
    <property type="match status" value="1"/>
</dbReference>
<evidence type="ECO:0000256" key="7">
    <source>
        <dbReference type="ARBA" id="ARBA00022807"/>
    </source>
</evidence>
<feature type="compositionally biased region" description="Basic and acidic residues" evidence="8">
    <location>
        <begin position="1292"/>
        <end position="1307"/>
    </location>
</feature>
<dbReference type="PANTHER" id="PTHR21646:SF24">
    <property type="entry name" value="UBIQUITIN CARBOXYL-TERMINAL HYDROLASE"/>
    <property type="match status" value="1"/>
</dbReference>
<evidence type="ECO:0000256" key="2">
    <source>
        <dbReference type="ARBA" id="ARBA00009085"/>
    </source>
</evidence>
<feature type="region of interest" description="Disordered" evidence="8">
    <location>
        <begin position="1"/>
        <end position="66"/>
    </location>
</feature>
<dbReference type="Proteomes" id="UP000008064">
    <property type="component" value="Unassembled WGS sequence"/>
</dbReference>
<feature type="compositionally biased region" description="Polar residues" evidence="8">
    <location>
        <begin position="1310"/>
        <end position="1333"/>
    </location>
</feature>
<dbReference type="InterPro" id="IPR006615">
    <property type="entry name" value="Pept_C19_DUSP"/>
</dbReference>
<feature type="compositionally biased region" description="Polar residues" evidence="8">
    <location>
        <begin position="1185"/>
        <end position="1195"/>
    </location>
</feature>
<accession>F8P426</accession>
<proteinExistence type="inferred from homology"/>
<feature type="region of interest" description="Disordered" evidence="8">
    <location>
        <begin position="1134"/>
        <end position="1348"/>
    </location>
</feature>
<keyword evidence="4" id="KW-0645">Protease</keyword>
<dbReference type="SUPFAM" id="SSF143791">
    <property type="entry name" value="DUSP-like"/>
    <property type="match status" value="1"/>
</dbReference>
<evidence type="ECO:0000256" key="3">
    <source>
        <dbReference type="ARBA" id="ARBA00012759"/>
    </source>
</evidence>
<dbReference type="SMART" id="SM00695">
    <property type="entry name" value="DUSP"/>
    <property type="match status" value="1"/>
</dbReference>
<dbReference type="PANTHER" id="PTHR21646">
    <property type="entry name" value="UBIQUITIN CARBOXYL-TERMINAL HYDROLASE"/>
    <property type="match status" value="1"/>
</dbReference>
<evidence type="ECO:0000256" key="6">
    <source>
        <dbReference type="ARBA" id="ARBA00022801"/>
    </source>
</evidence>
<dbReference type="KEGG" id="sla:SERLADRAFT_440291"/>
<evidence type="ECO:0000313" key="11">
    <source>
        <dbReference type="EMBL" id="EGO22274.1"/>
    </source>
</evidence>
<feature type="region of interest" description="Disordered" evidence="8">
    <location>
        <begin position="376"/>
        <end position="400"/>
    </location>
</feature>
<evidence type="ECO:0000256" key="8">
    <source>
        <dbReference type="SAM" id="MobiDB-lite"/>
    </source>
</evidence>
<dbReference type="InterPro" id="IPR050185">
    <property type="entry name" value="Ub_carboxyl-term_hydrolase"/>
</dbReference>
<dbReference type="GO" id="GO:0006508">
    <property type="term" value="P:proteolysis"/>
    <property type="evidence" value="ECO:0007669"/>
    <property type="project" value="UniProtKB-KW"/>
</dbReference>
<dbReference type="Gene3D" id="3.30.2230.10">
    <property type="entry name" value="DUSP-like"/>
    <property type="match status" value="1"/>
</dbReference>
<dbReference type="PROSITE" id="PS50235">
    <property type="entry name" value="USP_3"/>
    <property type="match status" value="1"/>
</dbReference>
<organism>
    <name type="scientific">Serpula lacrymans var. lacrymans (strain S7.9)</name>
    <name type="common">Dry rot fungus</name>
    <dbReference type="NCBI Taxonomy" id="578457"/>
    <lineage>
        <taxon>Eukaryota</taxon>
        <taxon>Fungi</taxon>
        <taxon>Dikarya</taxon>
        <taxon>Basidiomycota</taxon>
        <taxon>Agaricomycotina</taxon>
        <taxon>Agaricomycetes</taxon>
        <taxon>Agaricomycetidae</taxon>
        <taxon>Boletales</taxon>
        <taxon>Coniophorineae</taxon>
        <taxon>Serpulaceae</taxon>
        <taxon>Serpula</taxon>
    </lineage>
</organism>
<evidence type="ECO:0000256" key="4">
    <source>
        <dbReference type="ARBA" id="ARBA00022670"/>
    </source>
</evidence>
<feature type="domain" description="USP" evidence="9">
    <location>
        <begin position="432"/>
        <end position="1130"/>
    </location>
</feature>
<dbReference type="Pfam" id="PF00443">
    <property type="entry name" value="UCH"/>
    <property type="match status" value="1"/>
</dbReference>
<feature type="compositionally biased region" description="Low complexity" evidence="8">
    <location>
        <begin position="1"/>
        <end position="16"/>
    </location>
</feature>
<dbReference type="InterPro" id="IPR001394">
    <property type="entry name" value="Peptidase_C19_UCH"/>
</dbReference>
<dbReference type="GO" id="GO:0004843">
    <property type="term" value="F:cysteine-type deubiquitinase activity"/>
    <property type="evidence" value="ECO:0007669"/>
    <property type="project" value="UniProtKB-EC"/>
</dbReference>
<feature type="compositionally biased region" description="Low complexity" evidence="8">
    <location>
        <begin position="376"/>
        <end position="392"/>
    </location>
</feature>
<dbReference type="PROSITE" id="PS00973">
    <property type="entry name" value="USP_2"/>
    <property type="match status" value="1"/>
</dbReference>
<dbReference type="PROSITE" id="PS51283">
    <property type="entry name" value="DUSP"/>
    <property type="match status" value="1"/>
</dbReference>
<protein>
    <recommendedName>
        <fullName evidence="3">ubiquitinyl hydrolase 1</fullName>
        <ecNumber evidence="3">3.4.19.12</ecNumber>
    </recommendedName>
</protein>
<dbReference type="Gene3D" id="3.90.70.10">
    <property type="entry name" value="Cysteine proteinases"/>
    <property type="match status" value="2"/>
</dbReference>
<feature type="domain" description="DUSP" evidence="10">
    <location>
        <begin position="105"/>
        <end position="213"/>
    </location>
</feature>
<dbReference type="SUPFAM" id="SSF54001">
    <property type="entry name" value="Cysteine proteinases"/>
    <property type="match status" value="1"/>
</dbReference>
<gene>
    <name evidence="11" type="ORF">SERLADRAFT_440291</name>
</gene>
<dbReference type="InterPro" id="IPR028889">
    <property type="entry name" value="USP"/>
</dbReference>
<feature type="compositionally biased region" description="Acidic residues" evidence="8">
    <location>
        <begin position="1257"/>
        <end position="1268"/>
    </location>
</feature>